<feature type="region of interest" description="Disordered" evidence="5">
    <location>
        <begin position="1"/>
        <end position="26"/>
    </location>
</feature>
<evidence type="ECO:0000256" key="4">
    <source>
        <dbReference type="PROSITE-ProRule" id="PRU00259"/>
    </source>
</evidence>
<evidence type="ECO:0000313" key="7">
    <source>
        <dbReference type="Proteomes" id="UP000054248"/>
    </source>
</evidence>
<dbReference type="InterPro" id="IPR016024">
    <property type="entry name" value="ARM-type_fold"/>
</dbReference>
<dbReference type="SUPFAM" id="SSF48371">
    <property type="entry name" value="ARM repeat"/>
    <property type="match status" value="1"/>
</dbReference>
<comment type="similarity">
    <text evidence="1">Belongs to the importin alpha family.</text>
</comment>
<protein>
    <recommendedName>
        <fullName evidence="8">Importin subunit alpha</fullName>
    </recommendedName>
</protein>
<dbReference type="InterPro" id="IPR011989">
    <property type="entry name" value="ARM-like"/>
</dbReference>
<dbReference type="PROSITE" id="PS50176">
    <property type="entry name" value="ARM_REPEAT"/>
    <property type="match status" value="1"/>
</dbReference>
<evidence type="ECO:0008006" key="8">
    <source>
        <dbReference type="Google" id="ProtNLM"/>
    </source>
</evidence>
<keyword evidence="2" id="KW-0813">Transport</keyword>
<dbReference type="Gene3D" id="1.25.10.10">
    <property type="entry name" value="Leucine-rich Repeat Variant"/>
    <property type="match status" value="1"/>
</dbReference>
<dbReference type="SMART" id="SM00185">
    <property type="entry name" value="ARM"/>
    <property type="match status" value="4"/>
</dbReference>
<feature type="compositionally biased region" description="Basic and acidic residues" evidence="5">
    <location>
        <begin position="1"/>
        <end position="21"/>
    </location>
</feature>
<gene>
    <name evidence="6" type="ORF">M407DRAFT_22022</name>
</gene>
<organism evidence="6 7">
    <name type="scientific">Tulasnella calospora MUT 4182</name>
    <dbReference type="NCBI Taxonomy" id="1051891"/>
    <lineage>
        <taxon>Eukaryota</taxon>
        <taxon>Fungi</taxon>
        <taxon>Dikarya</taxon>
        <taxon>Basidiomycota</taxon>
        <taxon>Agaricomycotina</taxon>
        <taxon>Agaricomycetes</taxon>
        <taxon>Cantharellales</taxon>
        <taxon>Tulasnellaceae</taxon>
        <taxon>Tulasnella</taxon>
    </lineage>
</organism>
<proteinExistence type="inferred from homology"/>
<feature type="region of interest" description="Disordered" evidence="5">
    <location>
        <begin position="557"/>
        <end position="579"/>
    </location>
</feature>
<feature type="compositionally biased region" description="Basic and acidic residues" evidence="5">
    <location>
        <begin position="557"/>
        <end position="569"/>
    </location>
</feature>
<accession>A0A0C3QM04</accession>
<dbReference type="STRING" id="1051891.A0A0C3QM04"/>
<evidence type="ECO:0000256" key="3">
    <source>
        <dbReference type="ARBA" id="ARBA00022927"/>
    </source>
</evidence>
<evidence type="ECO:0000256" key="5">
    <source>
        <dbReference type="SAM" id="MobiDB-lite"/>
    </source>
</evidence>
<dbReference type="EMBL" id="KN822990">
    <property type="protein sequence ID" value="KIO28766.1"/>
    <property type="molecule type" value="Genomic_DNA"/>
</dbReference>
<sequence>MSAKTEDIVMEAAESHAHRDDSDEEEEIAESVLNEYMTDDYRIAPEIIEGLRSNIRNAHLQAATKLRQLADHRESIAIQSIFDSDLLHTIIEMMCPDDAELQVQVIRILAVMTTYGSSEQVSAIAEAGAIPKLIGLASSTNSDYIRDNVFIAMGDIGAVSHHLSTKLIQEGGLKPPLDVLADPSTYAKSNLYYAANAINCYIHPGEGNAPEYEVTQQMILVLSKYVLYQQDETDGSLQPSLLGLSNILVDEASVGVARETDLIPRLVQLCTSQETETRHNAHLCVSQIIFFSVDGAEDLINAGILGVFKTCMASSDGQDRKDACFATSNLVVDTFRHAKALKESGLVPPLVKILSNQGDDSGARNHAAWTLSSLATNCGQGKYEILDTLLEGGALEAFCSALTLEDYDSVEVLLDGILVLVKTPREGRQRAIDRIKAGDGIERLRVVRFRNDIYRTKLHKMAQKILTNYFPEFKHYRARRLRRANKARTRNNIKSAREINATLTSAEEEFNSKIEVIKRTSRQAALKDEACLELDGFWRDGFHEIWAAEDAVSEAKRNYEEPEEVRRAESAVPKLATKN</sequence>
<dbReference type="Pfam" id="PF00514">
    <property type="entry name" value="Arm"/>
    <property type="match status" value="1"/>
</dbReference>
<keyword evidence="7" id="KW-1185">Reference proteome</keyword>
<dbReference type="HOGENOM" id="CLU_041471_0_0_1"/>
<reference evidence="6 7" key="1">
    <citation type="submission" date="2014-04" db="EMBL/GenBank/DDBJ databases">
        <authorList>
            <consortium name="DOE Joint Genome Institute"/>
            <person name="Kuo A."/>
            <person name="Girlanda M."/>
            <person name="Perotto S."/>
            <person name="Kohler A."/>
            <person name="Nagy L.G."/>
            <person name="Floudas D."/>
            <person name="Copeland A."/>
            <person name="Barry K.W."/>
            <person name="Cichocki N."/>
            <person name="Veneault-Fourrey C."/>
            <person name="LaButti K."/>
            <person name="Lindquist E.A."/>
            <person name="Lipzen A."/>
            <person name="Lundell T."/>
            <person name="Morin E."/>
            <person name="Murat C."/>
            <person name="Sun H."/>
            <person name="Tunlid A."/>
            <person name="Henrissat B."/>
            <person name="Grigoriev I.V."/>
            <person name="Hibbett D.S."/>
            <person name="Martin F."/>
            <person name="Nordberg H.P."/>
            <person name="Cantor M.N."/>
            <person name="Hua S.X."/>
        </authorList>
    </citation>
    <scope>NUCLEOTIDE SEQUENCE [LARGE SCALE GENOMIC DNA]</scope>
    <source>
        <strain evidence="6 7">MUT 4182</strain>
    </source>
</reference>
<reference evidence="7" key="2">
    <citation type="submission" date="2015-01" db="EMBL/GenBank/DDBJ databases">
        <title>Evolutionary Origins and Diversification of the Mycorrhizal Mutualists.</title>
        <authorList>
            <consortium name="DOE Joint Genome Institute"/>
            <consortium name="Mycorrhizal Genomics Consortium"/>
            <person name="Kohler A."/>
            <person name="Kuo A."/>
            <person name="Nagy L.G."/>
            <person name="Floudas D."/>
            <person name="Copeland A."/>
            <person name="Barry K.W."/>
            <person name="Cichocki N."/>
            <person name="Veneault-Fourrey C."/>
            <person name="LaButti K."/>
            <person name="Lindquist E.A."/>
            <person name="Lipzen A."/>
            <person name="Lundell T."/>
            <person name="Morin E."/>
            <person name="Murat C."/>
            <person name="Riley R."/>
            <person name="Ohm R."/>
            <person name="Sun H."/>
            <person name="Tunlid A."/>
            <person name="Henrissat B."/>
            <person name="Grigoriev I.V."/>
            <person name="Hibbett D.S."/>
            <person name="Martin F."/>
        </authorList>
    </citation>
    <scope>NUCLEOTIDE SEQUENCE [LARGE SCALE GENOMIC DNA]</scope>
    <source>
        <strain evidence="7">MUT 4182</strain>
    </source>
</reference>
<dbReference type="AlphaFoldDB" id="A0A0C3QM04"/>
<dbReference type="InterPro" id="IPR000225">
    <property type="entry name" value="Armadillo"/>
</dbReference>
<evidence type="ECO:0000256" key="1">
    <source>
        <dbReference type="ARBA" id="ARBA00010394"/>
    </source>
</evidence>
<name>A0A0C3QM04_9AGAM</name>
<dbReference type="PANTHER" id="PTHR23316">
    <property type="entry name" value="IMPORTIN ALPHA"/>
    <property type="match status" value="1"/>
</dbReference>
<evidence type="ECO:0000256" key="2">
    <source>
        <dbReference type="ARBA" id="ARBA00022448"/>
    </source>
</evidence>
<dbReference type="Proteomes" id="UP000054248">
    <property type="component" value="Unassembled WGS sequence"/>
</dbReference>
<dbReference type="GO" id="GO:0015031">
    <property type="term" value="P:protein transport"/>
    <property type="evidence" value="ECO:0007669"/>
    <property type="project" value="UniProtKB-KW"/>
</dbReference>
<dbReference type="OrthoDB" id="3240122at2759"/>
<keyword evidence="3" id="KW-0653">Protein transport</keyword>
<feature type="repeat" description="ARM" evidence="4">
    <location>
        <begin position="345"/>
        <end position="377"/>
    </location>
</feature>
<evidence type="ECO:0000313" key="6">
    <source>
        <dbReference type="EMBL" id="KIO28766.1"/>
    </source>
</evidence>